<dbReference type="InterPro" id="IPR045151">
    <property type="entry name" value="DCAF8"/>
</dbReference>
<sequence>MEEESSSDTPGEPSGAGGDASQFLHLRETESGVSLSSKLDKEAQNAINSSTTPNGKRSSATQDAIRSESRLSSQGNLVGVEDVEAGVKNLEASAIKSSESRGGGEEMEAASYCREKRVRLSPKLEEDSDGDALVKEKMYIDPDDSVLCLDQMVEKGVSSNIKQDCVQVSTVLSPSAMSSEDSEKSLPGDNKPKAATCEGSSASGGVGLGESSGLIATLAENGCDSLEDRCSNGEESKAVAPEELPSLSEDLSDSDDDEDEGAGVVNSRLLTARQRGILQRRRLIARRMGRRRQLSSSSESLVDLDSDDDGGSGGDDNTQTGKESDNDEEIQQVIQGVVDKPVPKPNWFALRELRKREYCSADRLASSWFRERVQSSLHMVRKLVTVERMKAHEGCVNALSFNRIGTLLASGSDDLDIVLWNWQKARPSVTYNSGHRSNVFQAKFMPFSGDCHVISCARDGQVRLAELSSTGMSRGTRKLAQHRAAAHKLALELDSPHVFLSCGEDALVFLFDLRQDKPHKLVTAKENDKKVPLYSIHCNPTNSNQFCVGGRDHYIRVYDKRKISEQADGGVFKKLCPDHLVTSDLKANVTCACYNYNGAEILGTYNDEDIYLFDNTMSDGANYIHKYEGHRNSATVKGVNFYGPKSEFIVSGSDCGHVYFWDKETEAIINFQDGDDTGVINALEPHPTLPVLATSGLDHDVKLWMPMLDEPNINWDVLKKVMRKNQVERNLERSTSEPEIGGQMLWFIMNHFRNTARRRMREEGQELSSSDDDEDNSNSDDSETNQMQCAQS</sequence>
<dbReference type="InterPro" id="IPR015943">
    <property type="entry name" value="WD40/YVTN_repeat-like_dom_sf"/>
</dbReference>
<dbReference type="PANTHER" id="PTHR15574">
    <property type="entry name" value="WD REPEAT DOMAIN-CONTAINING FAMILY"/>
    <property type="match status" value="1"/>
</dbReference>
<dbReference type="InterPro" id="IPR036322">
    <property type="entry name" value="WD40_repeat_dom_sf"/>
</dbReference>
<evidence type="ECO:0000256" key="3">
    <source>
        <dbReference type="PROSITE-ProRule" id="PRU00221"/>
    </source>
</evidence>
<name>A0AAE1E939_9GAST</name>
<organism evidence="5 6">
    <name type="scientific">Elysia crispata</name>
    <name type="common">lettuce slug</name>
    <dbReference type="NCBI Taxonomy" id="231223"/>
    <lineage>
        <taxon>Eukaryota</taxon>
        <taxon>Metazoa</taxon>
        <taxon>Spiralia</taxon>
        <taxon>Lophotrochozoa</taxon>
        <taxon>Mollusca</taxon>
        <taxon>Gastropoda</taxon>
        <taxon>Heterobranchia</taxon>
        <taxon>Euthyneura</taxon>
        <taxon>Panpulmonata</taxon>
        <taxon>Sacoglossa</taxon>
        <taxon>Placobranchoidea</taxon>
        <taxon>Plakobranchidae</taxon>
        <taxon>Elysia</taxon>
    </lineage>
</organism>
<evidence type="ECO:0000256" key="4">
    <source>
        <dbReference type="SAM" id="MobiDB-lite"/>
    </source>
</evidence>
<feature type="region of interest" description="Disordered" evidence="4">
    <location>
        <begin position="758"/>
        <end position="792"/>
    </location>
</feature>
<dbReference type="AlphaFoldDB" id="A0AAE1E939"/>
<accession>A0AAE1E939</accession>
<dbReference type="PANTHER" id="PTHR15574:SF21">
    <property type="entry name" value="DDB1- AND CUL4-ASSOCIATED FACTOR 8"/>
    <property type="match status" value="1"/>
</dbReference>
<evidence type="ECO:0008006" key="7">
    <source>
        <dbReference type="Google" id="ProtNLM"/>
    </source>
</evidence>
<dbReference type="PROSITE" id="PS50082">
    <property type="entry name" value="WD_REPEATS_2"/>
    <property type="match status" value="1"/>
</dbReference>
<feature type="region of interest" description="Disordered" evidence="4">
    <location>
        <begin position="288"/>
        <end position="327"/>
    </location>
</feature>
<keyword evidence="6" id="KW-1185">Reference proteome</keyword>
<dbReference type="GO" id="GO:0005737">
    <property type="term" value="C:cytoplasm"/>
    <property type="evidence" value="ECO:0007669"/>
    <property type="project" value="TreeGrafter"/>
</dbReference>
<feature type="compositionally biased region" description="Acidic residues" evidence="4">
    <location>
        <begin position="250"/>
        <end position="261"/>
    </location>
</feature>
<dbReference type="Proteomes" id="UP001283361">
    <property type="component" value="Unassembled WGS sequence"/>
</dbReference>
<evidence type="ECO:0000256" key="2">
    <source>
        <dbReference type="ARBA" id="ARBA00022737"/>
    </source>
</evidence>
<gene>
    <name evidence="5" type="ORF">RRG08_063521</name>
</gene>
<dbReference type="SUPFAM" id="SSF50978">
    <property type="entry name" value="WD40 repeat-like"/>
    <property type="match status" value="1"/>
</dbReference>
<evidence type="ECO:0000313" key="6">
    <source>
        <dbReference type="Proteomes" id="UP001283361"/>
    </source>
</evidence>
<keyword evidence="2" id="KW-0677">Repeat</keyword>
<feature type="compositionally biased region" description="Acidic residues" evidence="4">
    <location>
        <begin position="769"/>
        <end position="783"/>
    </location>
</feature>
<feature type="region of interest" description="Disordered" evidence="4">
    <location>
        <begin position="225"/>
        <end position="267"/>
    </location>
</feature>
<feature type="compositionally biased region" description="Polar residues" evidence="4">
    <location>
        <begin position="45"/>
        <end position="76"/>
    </location>
</feature>
<evidence type="ECO:0000256" key="1">
    <source>
        <dbReference type="ARBA" id="ARBA00022574"/>
    </source>
</evidence>
<feature type="compositionally biased region" description="Basic and acidic residues" evidence="4">
    <location>
        <begin position="226"/>
        <end position="237"/>
    </location>
</feature>
<dbReference type="EMBL" id="JAWDGP010000667">
    <property type="protein sequence ID" value="KAK3798512.1"/>
    <property type="molecule type" value="Genomic_DNA"/>
</dbReference>
<dbReference type="PROSITE" id="PS50294">
    <property type="entry name" value="WD_REPEATS_REGION"/>
    <property type="match status" value="1"/>
</dbReference>
<feature type="region of interest" description="Disordered" evidence="4">
    <location>
        <begin position="1"/>
        <end position="79"/>
    </location>
</feature>
<evidence type="ECO:0000313" key="5">
    <source>
        <dbReference type="EMBL" id="KAK3798512.1"/>
    </source>
</evidence>
<keyword evidence="1 3" id="KW-0853">WD repeat</keyword>
<feature type="compositionally biased region" description="Basic and acidic residues" evidence="4">
    <location>
        <begin position="181"/>
        <end position="192"/>
    </location>
</feature>
<dbReference type="Pfam" id="PF00400">
    <property type="entry name" value="WD40"/>
    <property type="match status" value="3"/>
</dbReference>
<feature type="region of interest" description="Disordered" evidence="4">
    <location>
        <begin position="172"/>
        <end position="210"/>
    </location>
</feature>
<proteinExistence type="predicted"/>
<dbReference type="GO" id="GO:0080008">
    <property type="term" value="C:Cul4-RING E3 ubiquitin ligase complex"/>
    <property type="evidence" value="ECO:0007669"/>
    <property type="project" value="TreeGrafter"/>
</dbReference>
<feature type="repeat" description="WD" evidence="3">
    <location>
        <begin position="389"/>
        <end position="430"/>
    </location>
</feature>
<comment type="caution">
    <text evidence="5">The sequence shown here is derived from an EMBL/GenBank/DDBJ whole genome shotgun (WGS) entry which is preliminary data.</text>
</comment>
<dbReference type="InterPro" id="IPR001680">
    <property type="entry name" value="WD40_rpt"/>
</dbReference>
<reference evidence="5" key="1">
    <citation type="journal article" date="2023" name="G3 (Bethesda)">
        <title>A reference genome for the long-term kleptoplast-retaining sea slug Elysia crispata morphotype clarki.</title>
        <authorList>
            <person name="Eastman K.E."/>
            <person name="Pendleton A.L."/>
            <person name="Shaikh M.A."/>
            <person name="Suttiyut T."/>
            <person name="Ogas R."/>
            <person name="Tomko P."/>
            <person name="Gavelis G."/>
            <person name="Widhalm J.R."/>
            <person name="Wisecaver J.H."/>
        </authorList>
    </citation>
    <scope>NUCLEOTIDE SEQUENCE</scope>
    <source>
        <strain evidence="5">ECLA1</strain>
    </source>
</reference>
<dbReference type="Gene3D" id="2.130.10.10">
    <property type="entry name" value="YVTN repeat-like/Quinoprotein amine dehydrogenase"/>
    <property type="match status" value="1"/>
</dbReference>
<dbReference type="SMART" id="SM00320">
    <property type="entry name" value="WD40"/>
    <property type="match status" value="7"/>
</dbReference>
<protein>
    <recommendedName>
        <fullName evidence="7">DDB1- and CUL4-associated factor 8</fullName>
    </recommendedName>
</protein>